<dbReference type="Proteomes" id="UP000029096">
    <property type="component" value="Unassembled WGS sequence"/>
</dbReference>
<dbReference type="CDD" id="cd00090">
    <property type="entry name" value="HTH_ARSR"/>
    <property type="match status" value="1"/>
</dbReference>
<organism evidence="3 4">
    <name type="scientific">Bifidobacterium bohemicum DSM 22767</name>
    <dbReference type="NCBI Taxonomy" id="1437606"/>
    <lineage>
        <taxon>Bacteria</taxon>
        <taxon>Bacillati</taxon>
        <taxon>Actinomycetota</taxon>
        <taxon>Actinomycetes</taxon>
        <taxon>Bifidobacteriales</taxon>
        <taxon>Bifidobacteriaceae</taxon>
        <taxon>Bifidobacterium</taxon>
    </lineage>
</organism>
<dbReference type="Gene3D" id="3.30.565.60">
    <property type="match status" value="1"/>
</dbReference>
<feature type="region of interest" description="Disordered" evidence="1">
    <location>
        <begin position="1"/>
        <end position="21"/>
    </location>
</feature>
<dbReference type="GO" id="GO:0016787">
    <property type="term" value="F:hydrolase activity"/>
    <property type="evidence" value="ECO:0007669"/>
    <property type="project" value="UniProtKB-KW"/>
</dbReference>
<dbReference type="InterPro" id="IPR007421">
    <property type="entry name" value="Schlafen_AlbA_2_dom"/>
</dbReference>
<dbReference type="InterPro" id="IPR038475">
    <property type="entry name" value="RecG_C_sf"/>
</dbReference>
<evidence type="ECO:0000259" key="2">
    <source>
        <dbReference type="Pfam" id="PF04326"/>
    </source>
</evidence>
<evidence type="ECO:0000313" key="4">
    <source>
        <dbReference type="Proteomes" id="UP000029096"/>
    </source>
</evidence>
<keyword evidence="4" id="KW-1185">Reference proteome</keyword>
<dbReference type="EC" id="3.6.4.12" evidence="3"/>
<dbReference type="EMBL" id="JGYP01000005">
    <property type="protein sequence ID" value="KFI44765.1"/>
    <property type="molecule type" value="Genomic_DNA"/>
</dbReference>
<proteinExistence type="predicted"/>
<sequence length="510" mass="56667">MANRQAAQGQRTRQTEVTSMDAQRLNRIVAQMRQIGNDTQTCEVKEAVRHVPGNLIDTLSAFSNGSGGTIILGVSERNGFTPVNGFDARAMQEAVNAECEKLTPRVRPDISIVPFEGINVLVAEIAPMPQKDKPCYISTKGRYQGAYIRSGDGDRRLTQYEVDRLTEEHEQPTFDNDIVPDATFNDLNPALISQFLTRQRQLYPRLLATRDDQTILINTHVIRQDESGTIRPTLGGILALGLFPQQFFPRLNVTFTAFPGITKAETVNDERRFLDAQTLIGPIPLMIDDALNAVTRNMRTGAVIEGAFRKDVPDYPRKAVREAIANALMHRDYSPDSRGSQVQVNMYADRLEILNPGGLFGSVTVDSLGRSDVSASRNQFLSNILETTPYPGGGFVVENRGTGYQVIEEELQDALMPPPKPLSTLTFFSLTFDKRRASSSERQTMETADVPKAIVSMLNEHSSASAREMVEASGLSRSTINNNLRHLIAEGIVEPTEAKRSPKQRYRLKR</sequence>
<dbReference type="Gene3D" id="1.10.10.10">
    <property type="entry name" value="Winged helix-like DNA-binding domain superfamily/Winged helix DNA-binding domain"/>
    <property type="match status" value="1"/>
</dbReference>
<dbReference type="RefSeq" id="WP_202805407.1">
    <property type="nucleotide sequence ID" value="NZ_JDUS01000022.1"/>
</dbReference>
<dbReference type="eggNOG" id="COG2865">
    <property type="taxonomic scope" value="Bacteria"/>
</dbReference>
<name>A0A086ZE15_9BIFI</name>
<dbReference type="PANTHER" id="PTHR30595:SF6">
    <property type="entry name" value="SCHLAFEN ALBA-2 DOMAIN-CONTAINING PROTEIN"/>
    <property type="match status" value="1"/>
</dbReference>
<dbReference type="InterPro" id="IPR038461">
    <property type="entry name" value="Schlafen_AlbA_2_dom_sf"/>
</dbReference>
<dbReference type="SUPFAM" id="SSF46785">
    <property type="entry name" value="Winged helix' DNA-binding domain"/>
    <property type="match status" value="1"/>
</dbReference>
<gene>
    <name evidence="3" type="ORF">BBOH_1491</name>
</gene>
<dbReference type="Pfam" id="PF13749">
    <property type="entry name" value="HATPase_c_4"/>
    <property type="match status" value="1"/>
</dbReference>
<dbReference type="Gene3D" id="3.30.950.30">
    <property type="entry name" value="Schlafen, AAA domain"/>
    <property type="match status" value="1"/>
</dbReference>
<dbReference type="Pfam" id="PF04326">
    <property type="entry name" value="SLFN_AlbA_2"/>
    <property type="match status" value="1"/>
</dbReference>
<dbReference type="InterPro" id="IPR036390">
    <property type="entry name" value="WH_DNA-bd_sf"/>
</dbReference>
<dbReference type="AlphaFoldDB" id="A0A086ZE15"/>
<dbReference type="PANTHER" id="PTHR30595">
    <property type="entry name" value="GLPR-RELATED TRANSCRIPTIONAL REPRESSOR"/>
    <property type="match status" value="1"/>
</dbReference>
<accession>A0A086ZE15</accession>
<keyword evidence="3" id="KW-0378">Hydrolase</keyword>
<reference evidence="3 4" key="1">
    <citation type="submission" date="2014-03" db="EMBL/GenBank/DDBJ databases">
        <title>Genomics of Bifidobacteria.</title>
        <authorList>
            <person name="Ventura M."/>
            <person name="Milani C."/>
            <person name="Lugli G.A."/>
        </authorList>
    </citation>
    <scope>NUCLEOTIDE SEQUENCE [LARGE SCALE GENOMIC DNA]</scope>
    <source>
        <strain evidence="3 4">DSM 22767</strain>
    </source>
</reference>
<evidence type="ECO:0000256" key="1">
    <source>
        <dbReference type="SAM" id="MobiDB-lite"/>
    </source>
</evidence>
<evidence type="ECO:0000313" key="3">
    <source>
        <dbReference type="EMBL" id="KFI44765.1"/>
    </source>
</evidence>
<feature type="compositionally biased region" description="Low complexity" evidence="1">
    <location>
        <begin position="1"/>
        <end position="12"/>
    </location>
</feature>
<comment type="caution">
    <text evidence="3">The sequence shown here is derived from an EMBL/GenBank/DDBJ whole genome shotgun (WGS) entry which is preliminary data.</text>
</comment>
<dbReference type="InterPro" id="IPR011991">
    <property type="entry name" value="ArsR-like_HTH"/>
</dbReference>
<feature type="domain" description="Schlafen AlbA-2" evidence="2">
    <location>
        <begin position="39"/>
        <end position="157"/>
    </location>
</feature>
<dbReference type="STRING" id="1437606.BBOH_1491"/>
<dbReference type="InterPro" id="IPR036388">
    <property type="entry name" value="WH-like_DNA-bd_sf"/>
</dbReference>
<dbReference type="Pfam" id="PF13412">
    <property type="entry name" value="HTH_24"/>
    <property type="match status" value="1"/>
</dbReference>
<protein>
    <submittedName>
        <fullName evidence="3">Putative transcriptional regulator</fullName>
        <ecNumber evidence="3">3.6.4.12</ecNumber>
    </submittedName>
</protein>
<dbReference type="GO" id="GO:0003678">
    <property type="term" value="F:DNA helicase activity"/>
    <property type="evidence" value="ECO:0007669"/>
    <property type="project" value="UniProtKB-EC"/>
</dbReference>